<dbReference type="AlphaFoldDB" id="A0A8K0GJB5"/>
<accession>A0A8K0GJB5</accession>
<feature type="coiled-coil region" evidence="1">
    <location>
        <begin position="12"/>
        <end position="106"/>
    </location>
</feature>
<feature type="compositionally biased region" description="Polar residues" evidence="2">
    <location>
        <begin position="334"/>
        <end position="344"/>
    </location>
</feature>
<sequence>MGNFGDMELLKLSKFKLQLRSLITEVGELRERERSAAEQLHHSFQKQKQTEEEYGRKLQELQEELASSLEMRQKLERQVICLENENALLENKQKELKGTLNNLLQSREYFVNAYEESTSNMKRSIEIKDRKLSFLSEKIKSHLLLFDSIEKEALSVKQVVDNIERLVSEKEEVVAGLKRKMDMITEFEKALHNEVGSIGIILKKIQSSMNEEDKWKFSSLPEQEEGCNRAVTEEHKRIEDVVQNSTQKCSRKAYGTGATEYTDQYGIPTMHSSTVLLACLIFFMKERNLLNQPAFPRDAYSASSKRHSAAKAPSVSVKDDKDKSSTSIHPLASECSTTQAQASQDPDDISLRAAQFSRTVDLIRDFVL</sequence>
<dbReference type="OrthoDB" id="1923550at2759"/>
<gene>
    <name evidence="3" type="ORF">FNV43_RR26098</name>
</gene>
<name>A0A8K0GJB5_9ROSA</name>
<comment type="caution">
    <text evidence="3">The sequence shown here is derived from an EMBL/GenBank/DDBJ whole genome shotgun (WGS) entry which is preliminary data.</text>
</comment>
<evidence type="ECO:0000256" key="2">
    <source>
        <dbReference type="SAM" id="MobiDB-lite"/>
    </source>
</evidence>
<organism evidence="3 4">
    <name type="scientific">Rhamnella rubrinervis</name>
    <dbReference type="NCBI Taxonomy" id="2594499"/>
    <lineage>
        <taxon>Eukaryota</taxon>
        <taxon>Viridiplantae</taxon>
        <taxon>Streptophyta</taxon>
        <taxon>Embryophyta</taxon>
        <taxon>Tracheophyta</taxon>
        <taxon>Spermatophyta</taxon>
        <taxon>Magnoliopsida</taxon>
        <taxon>eudicotyledons</taxon>
        <taxon>Gunneridae</taxon>
        <taxon>Pentapetalae</taxon>
        <taxon>rosids</taxon>
        <taxon>fabids</taxon>
        <taxon>Rosales</taxon>
        <taxon>Rhamnaceae</taxon>
        <taxon>rhamnoid group</taxon>
        <taxon>Rhamneae</taxon>
        <taxon>Rhamnella</taxon>
    </lineage>
</organism>
<evidence type="ECO:0000313" key="3">
    <source>
        <dbReference type="EMBL" id="KAF3431367.1"/>
    </source>
</evidence>
<dbReference type="EMBL" id="VOIH02000012">
    <property type="protein sequence ID" value="KAF3431367.1"/>
    <property type="molecule type" value="Genomic_DNA"/>
</dbReference>
<evidence type="ECO:0000313" key="4">
    <source>
        <dbReference type="Proteomes" id="UP000796880"/>
    </source>
</evidence>
<evidence type="ECO:0000256" key="1">
    <source>
        <dbReference type="SAM" id="Coils"/>
    </source>
</evidence>
<reference evidence="3" key="1">
    <citation type="submission" date="2020-03" db="EMBL/GenBank/DDBJ databases">
        <title>A high-quality chromosome-level genome assembly of a woody plant with both climbing and erect habits, Rhamnella rubrinervis.</title>
        <authorList>
            <person name="Lu Z."/>
            <person name="Yang Y."/>
            <person name="Zhu X."/>
            <person name="Sun Y."/>
        </authorList>
    </citation>
    <scope>NUCLEOTIDE SEQUENCE</scope>
    <source>
        <strain evidence="3">BYM</strain>
        <tissue evidence="3">Leaf</tissue>
    </source>
</reference>
<proteinExistence type="predicted"/>
<keyword evidence="1" id="KW-0175">Coiled coil</keyword>
<feature type="region of interest" description="Disordered" evidence="2">
    <location>
        <begin position="302"/>
        <end position="346"/>
    </location>
</feature>
<keyword evidence="4" id="KW-1185">Reference proteome</keyword>
<dbReference type="Proteomes" id="UP000796880">
    <property type="component" value="Unassembled WGS sequence"/>
</dbReference>
<protein>
    <submittedName>
        <fullName evidence="3">Uncharacterized protein</fullName>
    </submittedName>
</protein>